<accession>A0ABS9W056</accession>
<evidence type="ECO:0000313" key="1">
    <source>
        <dbReference type="EMBL" id="MCI0752675.1"/>
    </source>
</evidence>
<dbReference type="Proteomes" id="UP001201985">
    <property type="component" value="Unassembled WGS sequence"/>
</dbReference>
<dbReference type="EMBL" id="JALBUU010000004">
    <property type="protein sequence ID" value="MCI0752675.1"/>
    <property type="molecule type" value="Genomic_DNA"/>
</dbReference>
<dbReference type="Gene3D" id="3.40.190.10">
    <property type="entry name" value="Periplasmic binding protein-like II"/>
    <property type="match status" value="1"/>
</dbReference>
<gene>
    <name evidence="1" type="ORF">MON41_02705</name>
</gene>
<sequence>MVYARHEGYLPRAEGVPSFTAGPRVAHFACVVFNVIPDASTAVSALMSGAADWVMQPLIDLLPMFRRICDLVVKVKDATGTINCLRFNHLLPPLNRAAMRRVLLDAIIQSDWRPATRASAS</sequence>
<comment type="caution">
    <text evidence="1">The sequence shown here is derived from an EMBL/GenBank/DDBJ whole genome shotgun (WGS) entry which is preliminary data.</text>
</comment>
<organism evidence="1 2">
    <name type="scientific">Teichococcus vastitatis</name>
    <dbReference type="NCBI Taxonomy" id="2307076"/>
    <lineage>
        <taxon>Bacteria</taxon>
        <taxon>Pseudomonadati</taxon>
        <taxon>Pseudomonadota</taxon>
        <taxon>Alphaproteobacteria</taxon>
        <taxon>Acetobacterales</taxon>
        <taxon>Roseomonadaceae</taxon>
        <taxon>Roseomonas</taxon>
    </lineage>
</organism>
<reference evidence="1 2" key="1">
    <citation type="submission" date="2022-03" db="EMBL/GenBank/DDBJ databases">
        <title>Complete genome analysis of Roseomonas KG 17.1 : a prolific producer of plant growth promoters.</title>
        <authorList>
            <person name="Saadouli I."/>
            <person name="Najjari A."/>
            <person name="Mosbah A."/>
            <person name="Ouzari H.I."/>
        </authorList>
    </citation>
    <scope>NUCLEOTIDE SEQUENCE [LARGE SCALE GENOMIC DNA]</scope>
    <source>
        <strain evidence="1 2">KG17-1</strain>
    </source>
</reference>
<protein>
    <submittedName>
        <fullName evidence="1">ABC transporter substrate-binding protein</fullName>
    </submittedName>
</protein>
<proteinExistence type="predicted"/>
<keyword evidence="2" id="KW-1185">Reference proteome</keyword>
<dbReference type="SUPFAM" id="SSF53850">
    <property type="entry name" value="Periplasmic binding protein-like II"/>
    <property type="match status" value="1"/>
</dbReference>
<evidence type="ECO:0000313" key="2">
    <source>
        <dbReference type="Proteomes" id="UP001201985"/>
    </source>
</evidence>
<name>A0ABS9W056_9PROT</name>